<comment type="caution">
    <text evidence="1">The sequence shown here is derived from an EMBL/GenBank/DDBJ whole genome shotgun (WGS) entry which is preliminary data.</text>
</comment>
<name>A0A1E3H7R4_9HYPH</name>
<dbReference type="RefSeq" id="WP_069305658.1">
    <property type="nucleotide sequence ID" value="NZ_MCRJ01000006.1"/>
</dbReference>
<organism evidence="1 2">
    <name type="scientific">Methylobrevis pamukkalensis</name>
    <dbReference type="NCBI Taxonomy" id="1439726"/>
    <lineage>
        <taxon>Bacteria</taxon>
        <taxon>Pseudomonadati</taxon>
        <taxon>Pseudomonadota</taxon>
        <taxon>Alphaproteobacteria</taxon>
        <taxon>Hyphomicrobiales</taxon>
        <taxon>Pleomorphomonadaceae</taxon>
        <taxon>Methylobrevis</taxon>
    </lineage>
</organism>
<gene>
    <name evidence="1" type="ORF">A6302_00493</name>
</gene>
<dbReference type="Proteomes" id="UP000094622">
    <property type="component" value="Unassembled WGS sequence"/>
</dbReference>
<accession>A0A1E3H7R4</accession>
<sequence length="99" mass="10460">MTRALAALPAAPRRVADLADLAPATKVTFRFGRDGIREGIVDGPVRKICDSRGSGVRSLPVRLGGCIIGVIAADLIDPQVTPATRAKRARDETRQGSLL</sequence>
<evidence type="ECO:0000313" key="2">
    <source>
        <dbReference type="Proteomes" id="UP000094622"/>
    </source>
</evidence>
<proteinExistence type="predicted"/>
<dbReference type="EMBL" id="MCRJ01000006">
    <property type="protein sequence ID" value="ODN72195.1"/>
    <property type="molecule type" value="Genomic_DNA"/>
</dbReference>
<protein>
    <submittedName>
        <fullName evidence="1">Uncharacterized protein</fullName>
    </submittedName>
</protein>
<dbReference type="AlphaFoldDB" id="A0A1E3H7R4"/>
<evidence type="ECO:0000313" key="1">
    <source>
        <dbReference type="EMBL" id="ODN72195.1"/>
    </source>
</evidence>
<keyword evidence="2" id="KW-1185">Reference proteome</keyword>
<reference evidence="1 2" key="1">
    <citation type="submission" date="2016-07" db="EMBL/GenBank/DDBJ databases">
        <title>Draft Genome Sequence of Methylobrevis pamukkalensis PK2.</title>
        <authorList>
            <person name="Vasilenko O.V."/>
            <person name="Doronina N.V."/>
            <person name="Shmareva M.N."/>
            <person name="Tarlachkov S.V."/>
            <person name="Mustakhimov I."/>
            <person name="Trotsenko Y.A."/>
        </authorList>
    </citation>
    <scope>NUCLEOTIDE SEQUENCE [LARGE SCALE GENOMIC DNA]</scope>
    <source>
        <strain evidence="1 2">PK2</strain>
    </source>
</reference>